<evidence type="ECO:0000313" key="2">
    <source>
        <dbReference type="Proteomes" id="UP000288168"/>
    </source>
</evidence>
<sequence length="67" mass="6977">MIMAHTTTSTTAKMEVLHARPNTCSIISELLHTRMESSINTADGVALASLLSVQPAATASGVLRPGN</sequence>
<accession>A0A428PYD6</accession>
<dbReference type="AlphaFoldDB" id="A0A428PYD6"/>
<comment type="caution">
    <text evidence="1">The sequence shown here is derived from an EMBL/GenBank/DDBJ whole genome shotgun (WGS) entry which is preliminary data.</text>
</comment>
<protein>
    <submittedName>
        <fullName evidence="1">Uncharacterized protein</fullName>
    </submittedName>
</protein>
<evidence type="ECO:0000313" key="1">
    <source>
        <dbReference type="EMBL" id="RSL58056.1"/>
    </source>
</evidence>
<dbReference type="Proteomes" id="UP000288168">
    <property type="component" value="Unassembled WGS sequence"/>
</dbReference>
<keyword evidence="2" id="KW-1185">Reference proteome</keyword>
<dbReference type="OrthoDB" id="10312178at2759"/>
<name>A0A428PYD6_9HYPO</name>
<reference evidence="1 2" key="1">
    <citation type="submission" date="2017-06" db="EMBL/GenBank/DDBJ databases">
        <title>Comparative genomic analysis of Ambrosia Fusariam Clade fungi.</title>
        <authorList>
            <person name="Stajich J.E."/>
            <person name="Carrillo J."/>
            <person name="Kijimoto T."/>
            <person name="Eskalen A."/>
            <person name="O'Donnell K."/>
            <person name="Kasson M."/>
        </authorList>
    </citation>
    <scope>NUCLEOTIDE SEQUENCE [LARGE SCALE GENOMIC DNA]</scope>
    <source>
        <strain evidence="1 2">NRRL62584</strain>
    </source>
</reference>
<gene>
    <name evidence="1" type="ORF">CEP54_007985</name>
</gene>
<dbReference type="EMBL" id="NKCI01000077">
    <property type="protein sequence ID" value="RSL58056.1"/>
    <property type="molecule type" value="Genomic_DNA"/>
</dbReference>
<organism evidence="1 2">
    <name type="scientific">Fusarium duplospermum</name>
    <dbReference type="NCBI Taxonomy" id="1325734"/>
    <lineage>
        <taxon>Eukaryota</taxon>
        <taxon>Fungi</taxon>
        <taxon>Dikarya</taxon>
        <taxon>Ascomycota</taxon>
        <taxon>Pezizomycotina</taxon>
        <taxon>Sordariomycetes</taxon>
        <taxon>Hypocreomycetidae</taxon>
        <taxon>Hypocreales</taxon>
        <taxon>Nectriaceae</taxon>
        <taxon>Fusarium</taxon>
        <taxon>Fusarium solani species complex</taxon>
    </lineage>
</organism>
<proteinExistence type="predicted"/>